<name>A0A1E7FFX8_9STRA</name>
<proteinExistence type="predicted"/>
<dbReference type="AlphaFoldDB" id="A0A1E7FFX8"/>
<evidence type="ECO:0000313" key="2">
    <source>
        <dbReference type="Proteomes" id="UP000095751"/>
    </source>
</evidence>
<dbReference type="KEGG" id="fcy:FRACYDRAFT_218107"/>
<dbReference type="InParanoid" id="A0A1E7FFX8"/>
<gene>
    <name evidence="1" type="ORF">FRACYDRAFT_218107</name>
</gene>
<feature type="non-terminal residue" evidence="1">
    <location>
        <position position="127"/>
    </location>
</feature>
<dbReference type="Proteomes" id="UP000095751">
    <property type="component" value="Unassembled WGS sequence"/>
</dbReference>
<keyword evidence="2" id="KW-1185">Reference proteome</keyword>
<protein>
    <submittedName>
        <fullName evidence="1">Uncharacterized protein</fullName>
    </submittedName>
</protein>
<accession>A0A1E7FFX8</accession>
<sequence length="127" mass="15016">MDNKQGLIGEVDEEVDEDGVTIKTFKWVFDTPSKESIHWIEDKLNRLTKIESTVRNDIDKHRKRKQTIEKDYNTRDVIFNIDHEADSLSELYEGYIEVLQLAIQHQNDPVSITQEEHYKELQAAWDL</sequence>
<reference evidence="1 2" key="1">
    <citation type="submission" date="2016-09" db="EMBL/GenBank/DDBJ databases">
        <title>Extensive genetic diversity and differential bi-allelic expression allows diatom success in the polar Southern Ocean.</title>
        <authorList>
            <consortium name="DOE Joint Genome Institute"/>
            <person name="Mock T."/>
            <person name="Otillar R.P."/>
            <person name="Strauss J."/>
            <person name="Dupont C."/>
            <person name="Frickenhaus S."/>
            <person name="Maumus F."/>
            <person name="Mcmullan M."/>
            <person name="Sanges R."/>
            <person name="Schmutz J."/>
            <person name="Toseland A."/>
            <person name="Valas R."/>
            <person name="Veluchamy A."/>
            <person name="Ward B.J."/>
            <person name="Allen A."/>
            <person name="Barry K."/>
            <person name="Falciatore A."/>
            <person name="Ferrante M."/>
            <person name="Fortunato A.E."/>
            <person name="Gloeckner G."/>
            <person name="Gruber A."/>
            <person name="Hipkin R."/>
            <person name="Janech M."/>
            <person name="Kroth P."/>
            <person name="Leese F."/>
            <person name="Lindquist E."/>
            <person name="Lyon B.R."/>
            <person name="Martin J."/>
            <person name="Mayer C."/>
            <person name="Parker M."/>
            <person name="Quesneville H."/>
            <person name="Raymond J."/>
            <person name="Uhlig C."/>
            <person name="Valentin K.U."/>
            <person name="Worden A.Z."/>
            <person name="Armbrust E.V."/>
            <person name="Bowler C."/>
            <person name="Green B."/>
            <person name="Moulton V."/>
            <person name="Van Oosterhout C."/>
            <person name="Grigoriev I."/>
        </authorList>
    </citation>
    <scope>NUCLEOTIDE SEQUENCE [LARGE SCALE GENOMIC DNA]</scope>
    <source>
        <strain evidence="1 2">CCMP1102</strain>
    </source>
</reference>
<organism evidence="1 2">
    <name type="scientific">Fragilariopsis cylindrus CCMP1102</name>
    <dbReference type="NCBI Taxonomy" id="635003"/>
    <lineage>
        <taxon>Eukaryota</taxon>
        <taxon>Sar</taxon>
        <taxon>Stramenopiles</taxon>
        <taxon>Ochrophyta</taxon>
        <taxon>Bacillariophyta</taxon>
        <taxon>Bacillariophyceae</taxon>
        <taxon>Bacillariophycidae</taxon>
        <taxon>Bacillariales</taxon>
        <taxon>Bacillariaceae</taxon>
        <taxon>Fragilariopsis</taxon>
    </lineage>
</organism>
<evidence type="ECO:0000313" key="1">
    <source>
        <dbReference type="EMBL" id="OEU17046.1"/>
    </source>
</evidence>
<dbReference type="EMBL" id="KV784358">
    <property type="protein sequence ID" value="OEU17046.1"/>
    <property type="molecule type" value="Genomic_DNA"/>
</dbReference>